<dbReference type="GO" id="GO:0003676">
    <property type="term" value="F:nucleic acid binding"/>
    <property type="evidence" value="ECO:0007669"/>
    <property type="project" value="InterPro"/>
</dbReference>
<dbReference type="CDD" id="cd04485">
    <property type="entry name" value="DnaE_OBF"/>
    <property type="match status" value="1"/>
</dbReference>
<dbReference type="STRING" id="626369.HMPREF0446_00590"/>
<dbReference type="Gene3D" id="1.10.150.870">
    <property type="match status" value="1"/>
</dbReference>
<dbReference type="GO" id="GO:0006260">
    <property type="term" value="P:DNA replication"/>
    <property type="evidence" value="ECO:0007669"/>
    <property type="project" value="UniProtKB-KW"/>
</dbReference>
<reference evidence="13" key="2">
    <citation type="submission" date="2011-10" db="EMBL/GenBank/DDBJ databases">
        <title>The Genome Sequence of Granulicatella elegans ATCC 700633.</title>
        <authorList>
            <consortium name="The Broad Institute Genome Sequencing Platform"/>
            <consortium name="The Broad Institute Genome Sequencing Center for Infectious Disease"/>
            <person name="Earl A."/>
            <person name="Ward D."/>
            <person name="Feldgarden M."/>
            <person name="Gevers D."/>
            <person name="Sibley C.D."/>
            <person name="Field T.R."/>
            <person name="Grinwis M."/>
            <person name="Eshaghurshan C.S."/>
            <person name="Surette M.G."/>
            <person name="Young S.K."/>
            <person name="Zeng Q."/>
            <person name="Gargeya S."/>
            <person name="Fitzgerald M."/>
            <person name="Haas B."/>
            <person name="Abouelleil A."/>
            <person name="Alvarado L."/>
            <person name="Arachchi H.M."/>
            <person name="Berlin A."/>
            <person name="Brown A."/>
            <person name="Chapman S.B."/>
            <person name="Chen Z."/>
            <person name="Dunbar C."/>
            <person name="Freedman E."/>
            <person name="Gearin G."/>
            <person name="Goldberg J."/>
            <person name="Griggs A."/>
            <person name="Gujja S."/>
            <person name="Heiman D."/>
            <person name="Howarth C."/>
            <person name="Larson L."/>
            <person name="Lui A."/>
            <person name="MacDonald P.J.P."/>
            <person name="Montmayeur A."/>
            <person name="Murphy C."/>
            <person name="Neiman D."/>
            <person name="Pearson M."/>
            <person name="Priest M."/>
            <person name="Roberts A."/>
            <person name="Saif S."/>
            <person name="Shea T."/>
            <person name="Shenoy N."/>
            <person name="Sisk P."/>
            <person name="Stolte C."/>
            <person name="Sykes S."/>
            <person name="Wortman J."/>
            <person name="Nusbaum C."/>
            <person name="Birren B."/>
        </authorList>
    </citation>
    <scope>NUCLEOTIDE SEQUENCE [LARGE SCALE GENOMIC DNA]</scope>
    <source>
        <strain evidence="13">ATCC 700633</strain>
    </source>
</reference>
<dbReference type="SMART" id="SM00481">
    <property type="entry name" value="POLIIIAc"/>
    <property type="match status" value="1"/>
</dbReference>
<dbReference type="Proteomes" id="UP000002939">
    <property type="component" value="Unassembled WGS sequence"/>
</dbReference>
<dbReference type="OrthoDB" id="9803237at2"/>
<dbReference type="InterPro" id="IPR004805">
    <property type="entry name" value="DnaE2/DnaE/PolC"/>
</dbReference>
<protein>
    <recommendedName>
        <fullName evidence="4">DNA polymerase III subunit alpha</fullName>
        <ecNumber evidence="3">2.7.7.7</ecNumber>
    </recommendedName>
</protein>
<dbReference type="GO" id="GO:0008408">
    <property type="term" value="F:3'-5' exonuclease activity"/>
    <property type="evidence" value="ECO:0007669"/>
    <property type="project" value="InterPro"/>
</dbReference>
<comment type="subcellular location">
    <subcellularLocation>
        <location evidence="1">Cytoplasm</location>
    </subcellularLocation>
</comment>
<dbReference type="Pfam" id="PF17657">
    <property type="entry name" value="DNA_pol3_finger"/>
    <property type="match status" value="1"/>
</dbReference>
<comment type="subunit">
    <text evidence="10">DNA polymerase III contains a core (composed of alpha, epsilon and theta chains) that associates with a tau subunit. This core dimerizes to form the POLIII' complex. PolIII' associates with the gamma complex (composed of gamma, delta, delta', psi and chi chains) and with the beta chain to form the complete DNA polymerase III complex.</text>
</comment>
<evidence type="ECO:0000256" key="9">
    <source>
        <dbReference type="ARBA" id="ARBA00025611"/>
    </source>
</evidence>
<evidence type="ECO:0000256" key="11">
    <source>
        <dbReference type="ARBA" id="ARBA00049244"/>
    </source>
</evidence>
<dbReference type="GO" id="GO:0005737">
    <property type="term" value="C:cytoplasm"/>
    <property type="evidence" value="ECO:0007669"/>
    <property type="project" value="UniProtKB-SubCell"/>
</dbReference>
<dbReference type="Pfam" id="PF02811">
    <property type="entry name" value="PHP"/>
    <property type="match status" value="1"/>
</dbReference>
<evidence type="ECO:0000256" key="10">
    <source>
        <dbReference type="ARBA" id="ARBA00026073"/>
    </source>
</evidence>
<dbReference type="HOGENOM" id="CLU_001600_0_1_9"/>
<proteinExistence type="inferred from homology"/>
<evidence type="ECO:0000256" key="1">
    <source>
        <dbReference type="ARBA" id="ARBA00004496"/>
    </source>
</evidence>
<dbReference type="InterPro" id="IPR041931">
    <property type="entry name" value="DNA_pol3_alpha_thumb_dom"/>
</dbReference>
<dbReference type="NCBIfam" id="TIGR00594">
    <property type="entry name" value="polc"/>
    <property type="match status" value="1"/>
</dbReference>
<keyword evidence="6" id="KW-0548">Nucleotidyltransferase</keyword>
<reference evidence="13" key="1">
    <citation type="submission" date="2009-09" db="EMBL/GenBank/DDBJ databases">
        <authorList>
            <consortium name="The Broad Institute Genome Sequencing Platform"/>
            <person name="Ward D."/>
            <person name="Feldgarden M."/>
            <person name="Earl A."/>
            <person name="Young S.K."/>
            <person name="Zeng Q."/>
            <person name="Koehrsen M."/>
            <person name="Alvarado L."/>
            <person name="Berlin A."/>
            <person name="Bochicchio J."/>
            <person name="Borenstein D."/>
            <person name="Chapman S.B."/>
            <person name="Chen Z."/>
            <person name="Engels R."/>
            <person name="Freedman E."/>
            <person name="Gellesch M."/>
            <person name="Goldberg J."/>
            <person name="Griggs A."/>
            <person name="Gujja S."/>
            <person name="Heilman E."/>
            <person name="Heiman D."/>
            <person name="Hepburn T."/>
            <person name="Howarth C."/>
            <person name="Jen D."/>
            <person name="Larson L."/>
            <person name="Lewis B."/>
            <person name="Mehta T."/>
            <person name="Park D."/>
            <person name="Pearson M."/>
            <person name="Roberts A."/>
            <person name="Saif S."/>
            <person name="Shea T."/>
            <person name="Shenoy N."/>
            <person name="Sisk P."/>
            <person name="Stolte C."/>
            <person name="Sykes S."/>
            <person name="Thomson T."/>
            <person name="Walk T."/>
            <person name="White J."/>
            <person name="Yandava C."/>
            <person name="Sibley C.D."/>
            <person name="Field T.R."/>
            <person name="Grinwis M."/>
            <person name="Eshaghurshan C.S."/>
            <person name="Surette M.G."/>
            <person name="Haas B."/>
            <person name="Nusbaum C."/>
            <person name="Birren B."/>
        </authorList>
    </citation>
    <scope>NUCLEOTIDE SEQUENCE [LARGE SCALE GENOMIC DNA]</scope>
    <source>
        <strain evidence="13">ATCC 700633</strain>
    </source>
</reference>
<dbReference type="eggNOG" id="COG0587">
    <property type="taxonomic scope" value="Bacteria"/>
</dbReference>
<dbReference type="CDD" id="cd07431">
    <property type="entry name" value="PHP_PolIIIA"/>
    <property type="match status" value="1"/>
</dbReference>
<sequence>MTFTILQVTSGYSLLRSTIDLYRYVMTAKELGYQKLALTDEGVLHGAIEFYNLCRNQNIEPIIGCLFQYKQWRNAEAFSSMIVYAKDEIGYQSLIELSTQYQKSKLVSKDMEKIIKEASEHLQIVFPQENSEWALECSNGEVAFQRWLFEAEERYFPNIHLGIESNQILPIPLEELEAWGQDFSMKLLPFVKTFYLKAEDDFSYRVLKAIGDGETLSTTQAEVSGQYYLQDEKTLTQQSSTILEGKLVRQLEEFVDSLKWKLSKHKLLLPKFQTPEGKMSQEYLQEICQQSLKDKELVKDEYESRLNYELSIIHQMGFDDYFLIVWDIMKYAHEAGIQTGPGRGSAAGSLVSYLLNITKVDPIEYQLLFERFLNPERYTMPDIDLDFPDNRREDILDYVRRKYGENHVAQIATFGTFGSKQALRDVCRVLGLTTVQAGEWSKAIPNQLGINLKTAYEQSKNLQTLVSRSPKNQLIFETACRIEGLPRHLSTHAAGVVLYDKPLTDVIPLIYKDQQMPITQYTMKYVEQIGLLKMDFLGLTNLSILHDSIELTKSIYQHEIILNEIPLDDEKTLELFQMADTNGIFQFESDGIRRVLKKLRPTNLEDIAAVNALYRPGPMEQIDTFIKRKHGQEVVKYPHPILESILQSTYGVMVYQEQVMQVTSQMAGFTLGQADILRRAIGKKDAKVIETEKAHFIEGAIGKGIDVASATEVYQYIERFANYGFNRSHAFAYSLLAYQLAYFKAHYPRAFYTAILRFVGDRSPKLQTYFIEAKQRGISIKNPSINTSVDDYTATIDGIFIGLNAIKGLRRDFIQEILTQRKQNGPFIDFMDFAFRIGKRYCKKEVLEALIDAGAFDELGKNRATLRATIDAVIESVKFHGSNIALELNEEMYPKYFEEEDSNIIEKIEREIAVLGFPVSAFPTEPYEILYKEQKANRISTIYESKLVSVLGILKNIRKTRTKKGEPMAFGTIQDETGEIDFVVFFEVYPIVFSLLEENQLVLLKGKSRKNLQSKWQVQVQEVLSLLEVEGLAQATSIKCYIKITEKLQTKEVFDQIRNVIINNPGDTTVLLYIESKDQLLKMNFNSGLAVDAETIKALSSIVGEKNVKIIK</sequence>
<dbReference type="GO" id="GO:0003887">
    <property type="term" value="F:DNA-directed DNA polymerase activity"/>
    <property type="evidence" value="ECO:0007669"/>
    <property type="project" value="UniProtKB-KW"/>
</dbReference>
<dbReference type="InterPro" id="IPR004365">
    <property type="entry name" value="NA-bd_OB_tRNA"/>
</dbReference>
<evidence type="ECO:0000259" key="12">
    <source>
        <dbReference type="SMART" id="SM00481"/>
    </source>
</evidence>
<dbReference type="Gene3D" id="3.20.20.140">
    <property type="entry name" value="Metal-dependent hydrolases"/>
    <property type="match status" value="1"/>
</dbReference>
<name>D0BKV5_9LACT</name>
<evidence type="ECO:0000256" key="6">
    <source>
        <dbReference type="ARBA" id="ARBA00022695"/>
    </source>
</evidence>
<evidence type="ECO:0000256" key="3">
    <source>
        <dbReference type="ARBA" id="ARBA00012417"/>
    </source>
</evidence>
<comment type="caution">
    <text evidence="13">The sequence shown here is derived from an EMBL/GenBank/DDBJ whole genome shotgun (WGS) entry which is preliminary data.</text>
</comment>
<dbReference type="Pfam" id="PF07733">
    <property type="entry name" value="DNA_pol3_alpha"/>
    <property type="match status" value="1"/>
</dbReference>
<dbReference type="RefSeq" id="WP_006702864.1">
    <property type="nucleotide sequence ID" value="NZ_KI391971.1"/>
</dbReference>
<evidence type="ECO:0000256" key="4">
    <source>
        <dbReference type="ARBA" id="ARBA00019114"/>
    </source>
</evidence>
<evidence type="ECO:0000256" key="7">
    <source>
        <dbReference type="ARBA" id="ARBA00022705"/>
    </source>
</evidence>
<dbReference type="EMBL" id="ACRF02000013">
    <property type="protein sequence ID" value="EEW93708.1"/>
    <property type="molecule type" value="Genomic_DNA"/>
</dbReference>
<dbReference type="Pfam" id="PF14579">
    <property type="entry name" value="HHH_6"/>
    <property type="match status" value="1"/>
</dbReference>
<evidence type="ECO:0000256" key="8">
    <source>
        <dbReference type="ARBA" id="ARBA00022932"/>
    </source>
</evidence>
<feature type="domain" description="Polymerase/histidinol phosphatase N-terminal" evidence="12">
    <location>
        <begin position="4"/>
        <end position="71"/>
    </location>
</feature>
<dbReference type="InterPro" id="IPR011708">
    <property type="entry name" value="DNA_pol3_alpha_NTPase_dom"/>
</dbReference>
<dbReference type="InterPro" id="IPR004013">
    <property type="entry name" value="PHP_dom"/>
</dbReference>
<accession>D0BKV5</accession>
<evidence type="ECO:0000256" key="2">
    <source>
        <dbReference type="ARBA" id="ARBA00009496"/>
    </source>
</evidence>
<gene>
    <name evidence="13" type="ORF">HMPREF0446_00590</name>
</gene>
<dbReference type="Pfam" id="PF01336">
    <property type="entry name" value="tRNA_anti-codon"/>
    <property type="match status" value="1"/>
</dbReference>
<evidence type="ECO:0000256" key="5">
    <source>
        <dbReference type="ARBA" id="ARBA00022679"/>
    </source>
</evidence>
<keyword evidence="14" id="KW-1185">Reference proteome</keyword>
<dbReference type="AlphaFoldDB" id="D0BKV5"/>
<dbReference type="EC" id="2.7.7.7" evidence="3"/>
<evidence type="ECO:0000313" key="14">
    <source>
        <dbReference type="Proteomes" id="UP000002939"/>
    </source>
</evidence>
<comment type="catalytic activity">
    <reaction evidence="11">
        <text>DNA(n) + a 2'-deoxyribonucleoside 5'-triphosphate = DNA(n+1) + diphosphate</text>
        <dbReference type="Rhea" id="RHEA:22508"/>
        <dbReference type="Rhea" id="RHEA-COMP:17339"/>
        <dbReference type="Rhea" id="RHEA-COMP:17340"/>
        <dbReference type="ChEBI" id="CHEBI:33019"/>
        <dbReference type="ChEBI" id="CHEBI:61560"/>
        <dbReference type="ChEBI" id="CHEBI:173112"/>
        <dbReference type="EC" id="2.7.7.7"/>
    </reaction>
</comment>
<dbReference type="PANTHER" id="PTHR32294:SF0">
    <property type="entry name" value="DNA POLYMERASE III SUBUNIT ALPHA"/>
    <property type="match status" value="1"/>
</dbReference>
<keyword evidence="7" id="KW-0235">DNA replication</keyword>
<comment type="function">
    <text evidence="9">DNA polymerase III is a complex, multichain enzyme responsible for most of the replicative synthesis in bacteria. This DNA polymerase also exhibits 3' to 5' exonuclease activity. The alpha chain is the DNA polymerase.</text>
</comment>
<dbReference type="Gene3D" id="1.10.10.1600">
    <property type="entry name" value="Bacterial DNA polymerase III alpha subunit, thumb domain"/>
    <property type="match status" value="1"/>
</dbReference>
<dbReference type="InterPro" id="IPR040982">
    <property type="entry name" value="DNA_pol3_finger"/>
</dbReference>
<evidence type="ECO:0000313" key="13">
    <source>
        <dbReference type="EMBL" id="EEW93708.1"/>
    </source>
</evidence>
<dbReference type="InterPro" id="IPR003141">
    <property type="entry name" value="Pol/His_phosphatase_N"/>
</dbReference>
<dbReference type="InterPro" id="IPR029460">
    <property type="entry name" value="DNAPol_HHH"/>
</dbReference>
<keyword evidence="5" id="KW-0808">Transferase</keyword>
<keyword evidence="8" id="KW-0239">DNA-directed DNA polymerase</keyword>
<dbReference type="PANTHER" id="PTHR32294">
    <property type="entry name" value="DNA POLYMERASE III SUBUNIT ALPHA"/>
    <property type="match status" value="1"/>
</dbReference>
<comment type="similarity">
    <text evidence="2">Belongs to the DNA polymerase type-C family. DnaE subfamily.</text>
</comment>
<organism evidence="13 14">
    <name type="scientific">Granulicatella elegans ATCC 700633</name>
    <dbReference type="NCBI Taxonomy" id="626369"/>
    <lineage>
        <taxon>Bacteria</taxon>
        <taxon>Bacillati</taxon>
        <taxon>Bacillota</taxon>
        <taxon>Bacilli</taxon>
        <taxon>Lactobacillales</taxon>
        <taxon>Carnobacteriaceae</taxon>
        <taxon>Granulicatella</taxon>
    </lineage>
</organism>